<dbReference type="InterPro" id="IPR051262">
    <property type="entry name" value="SMP-30/CGR1_Lactonase"/>
</dbReference>
<reference evidence="3" key="1">
    <citation type="submission" date="2018-05" db="EMBL/GenBank/DDBJ databases">
        <authorList>
            <person name="Lanie J.A."/>
            <person name="Ng W.-L."/>
            <person name="Kazmierczak K.M."/>
            <person name="Andrzejewski T.M."/>
            <person name="Davidsen T.M."/>
            <person name="Wayne K.J."/>
            <person name="Tettelin H."/>
            <person name="Glass J.I."/>
            <person name="Rusch D."/>
            <person name="Podicherti R."/>
            <person name="Tsui H.-C.T."/>
            <person name="Winkler M.E."/>
        </authorList>
    </citation>
    <scope>NUCLEOTIDE SEQUENCE</scope>
</reference>
<evidence type="ECO:0000313" key="3">
    <source>
        <dbReference type="EMBL" id="SVD96719.1"/>
    </source>
</evidence>
<evidence type="ECO:0000256" key="1">
    <source>
        <dbReference type="ARBA" id="ARBA00022801"/>
    </source>
</evidence>
<dbReference type="PANTHER" id="PTHR47572:SF4">
    <property type="entry name" value="LACTONASE DRP35"/>
    <property type="match status" value="1"/>
</dbReference>
<organism evidence="3">
    <name type="scientific">marine metagenome</name>
    <dbReference type="NCBI Taxonomy" id="408172"/>
    <lineage>
        <taxon>unclassified sequences</taxon>
        <taxon>metagenomes</taxon>
        <taxon>ecological metagenomes</taxon>
    </lineage>
</organism>
<dbReference type="InterPro" id="IPR011042">
    <property type="entry name" value="6-blade_b-propeller_TolB-like"/>
</dbReference>
<dbReference type="SUPFAM" id="SSF63829">
    <property type="entry name" value="Calcium-dependent phosphotriesterase"/>
    <property type="match status" value="1"/>
</dbReference>
<name>A0A382ZN99_9ZZZZ</name>
<dbReference type="AlphaFoldDB" id="A0A382ZN99"/>
<evidence type="ECO:0000259" key="2">
    <source>
        <dbReference type="Pfam" id="PF08450"/>
    </source>
</evidence>
<dbReference type="InterPro" id="IPR013658">
    <property type="entry name" value="SGL"/>
</dbReference>
<dbReference type="Gene3D" id="2.120.10.30">
    <property type="entry name" value="TolB, C-terminal domain"/>
    <property type="match status" value="1"/>
</dbReference>
<dbReference type="PANTHER" id="PTHR47572">
    <property type="entry name" value="LIPOPROTEIN-RELATED"/>
    <property type="match status" value="1"/>
</dbReference>
<sequence>MGLSLAVTTVEAQIFYEGVDSGFPAPSGDTNVLPAGSKLMRLWDGGCALTEGVAAGHDGYMYFSDITFTKFCKDPTNTYLQAGNIWRYDPRSGDTTIYRSPSGMSNGIKFDADGNMIAALGADYGGRMLIKTEMATGRTFILSGLFRGRPYNALNDVAIDEQGRIYFSDPRYLGHEPVEQPGFAVYRLDTDGSVNRIATAAGKTNGVLVSPD</sequence>
<dbReference type="GO" id="GO:0016787">
    <property type="term" value="F:hydrolase activity"/>
    <property type="evidence" value="ECO:0007669"/>
    <property type="project" value="UniProtKB-KW"/>
</dbReference>
<feature type="domain" description="SMP-30/Gluconolactonase/LRE-like region" evidence="2">
    <location>
        <begin position="81"/>
        <end position="212"/>
    </location>
</feature>
<feature type="non-terminal residue" evidence="3">
    <location>
        <position position="212"/>
    </location>
</feature>
<accession>A0A382ZN99</accession>
<dbReference type="Pfam" id="PF08450">
    <property type="entry name" value="SGL"/>
    <property type="match status" value="1"/>
</dbReference>
<protein>
    <recommendedName>
        <fullName evidence="2">SMP-30/Gluconolactonase/LRE-like region domain-containing protein</fullName>
    </recommendedName>
</protein>
<keyword evidence="1" id="KW-0378">Hydrolase</keyword>
<gene>
    <name evidence="3" type="ORF">METZ01_LOCUS449573</name>
</gene>
<proteinExistence type="predicted"/>
<dbReference type="EMBL" id="UINC01185153">
    <property type="protein sequence ID" value="SVD96719.1"/>
    <property type="molecule type" value="Genomic_DNA"/>
</dbReference>